<protein>
    <recommendedName>
        <fullName evidence="6">Post-GPI attachment to proteins factor 3</fullName>
    </recommendedName>
</protein>
<keyword evidence="5" id="KW-1185">Reference proteome</keyword>
<keyword evidence="2" id="KW-1133">Transmembrane helix</keyword>
<reference evidence="4" key="1">
    <citation type="journal article" date="2021" name="Sci. Rep.">
        <title>Diploid genomic architecture of Nitzschia inconspicua, an elite biomass production diatom.</title>
        <authorList>
            <person name="Oliver A."/>
            <person name="Podell S."/>
            <person name="Pinowska A."/>
            <person name="Traller J.C."/>
            <person name="Smith S.R."/>
            <person name="McClure R."/>
            <person name="Beliaev A."/>
            <person name="Bohutskyi P."/>
            <person name="Hill E.A."/>
            <person name="Rabines A."/>
            <person name="Zheng H."/>
            <person name="Allen L.Z."/>
            <person name="Kuo A."/>
            <person name="Grigoriev I.V."/>
            <person name="Allen A.E."/>
            <person name="Hazlebeck D."/>
            <person name="Allen E.E."/>
        </authorList>
    </citation>
    <scope>NUCLEOTIDE SEQUENCE</scope>
    <source>
        <strain evidence="4">Hildebrandi</strain>
    </source>
</reference>
<keyword evidence="2" id="KW-0472">Membrane</keyword>
<reference evidence="4" key="2">
    <citation type="submission" date="2021-04" db="EMBL/GenBank/DDBJ databases">
        <authorList>
            <person name="Podell S."/>
        </authorList>
    </citation>
    <scope>NUCLEOTIDE SEQUENCE</scope>
    <source>
        <strain evidence="4">Hildebrandi</strain>
    </source>
</reference>
<dbReference type="AlphaFoldDB" id="A0A9K3KZU2"/>
<evidence type="ECO:0000256" key="3">
    <source>
        <dbReference type="SAM" id="SignalP"/>
    </source>
</evidence>
<evidence type="ECO:0000313" key="5">
    <source>
        <dbReference type="Proteomes" id="UP000693970"/>
    </source>
</evidence>
<sequence>MSMMPFRTVLLLLTLMHVTRGFSNSGGSCSICLATNDNLSKNLLSNALRSSRNPKKNAFPRASSTSSTSLNVIGSSTKTVKASGEVLSALRDRLLPVIMSKLDRIYVWNLPRISILSLSETFVPFLRKYWWLSPMSLVLIPLYCAIFKGTCAAMPDWWNVVPMDHIAAADNSQWIIGHFLASNISYFASGTYLMLKRFPLILKMKTGGIKVRLTRFSMLGMWIFLAGAMSTVFHSVQALGSYPLSQSLCYLDHAVAGSAFCYFLKTCGSPSRRVWSVGSAALLTLVVTSPGYTFLHSFWHYLSAATATLWALEGYARLIPSRTANTK</sequence>
<accession>A0A9K3KZU2</accession>
<dbReference type="EMBL" id="JAGRRH010000017">
    <property type="protein sequence ID" value="KAG7353044.1"/>
    <property type="molecule type" value="Genomic_DNA"/>
</dbReference>
<evidence type="ECO:0000256" key="2">
    <source>
        <dbReference type="SAM" id="Phobius"/>
    </source>
</evidence>
<name>A0A9K3KZU2_9STRA</name>
<evidence type="ECO:0000256" key="1">
    <source>
        <dbReference type="SAM" id="MobiDB-lite"/>
    </source>
</evidence>
<proteinExistence type="predicted"/>
<keyword evidence="3" id="KW-0732">Signal</keyword>
<feature type="transmembrane region" description="Helical" evidence="2">
    <location>
        <begin position="274"/>
        <end position="292"/>
    </location>
</feature>
<feature type="transmembrane region" description="Helical" evidence="2">
    <location>
        <begin position="216"/>
        <end position="236"/>
    </location>
</feature>
<feature type="transmembrane region" description="Helical" evidence="2">
    <location>
        <begin position="242"/>
        <end position="262"/>
    </location>
</feature>
<comment type="caution">
    <text evidence="4">The sequence shown here is derived from an EMBL/GenBank/DDBJ whole genome shotgun (WGS) entry which is preliminary data.</text>
</comment>
<evidence type="ECO:0000313" key="4">
    <source>
        <dbReference type="EMBL" id="KAG7353044.1"/>
    </source>
</evidence>
<feature type="region of interest" description="Disordered" evidence="1">
    <location>
        <begin position="51"/>
        <end position="70"/>
    </location>
</feature>
<feature type="transmembrane region" description="Helical" evidence="2">
    <location>
        <begin position="175"/>
        <end position="195"/>
    </location>
</feature>
<gene>
    <name evidence="4" type="ORF">IV203_009092</name>
</gene>
<evidence type="ECO:0008006" key="6">
    <source>
        <dbReference type="Google" id="ProtNLM"/>
    </source>
</evidence>
<feature type="transmembrane region" description="Helical" evidence="2">
    <location>
        <begin position="137"/>
        <end position="155"/>
    </location>
</feature>
<organism evidence="4 5">
    <name type="scientific">Nitzschia inconspicua</name>
    <dbReference type="NCBI Taxonomy" id="303405"/>
    <lineage>
        <taxon>Eukaryota</taxon>
        <taxon>Sar</taxon>
        <taxon>Stramenopiles</taxon>
        <taxon>Ochrophyta</taxon>
        <taxon>Bacillariophyta</taxon>
        <taxon>Bacillariophyceae</taxon>
        <taxon>Bacillariophycidae</taxon>
        <taxon>Bacillariales</taxon>
        <taxon>Bacillariaceae</taxon>
        <taxon>Nitzschia</taxon>
    </lineage>
</organism>
<feature type="chain" id="PRO_5039901686" description="Post-GPI attachment to proteins factor 3" evidence="3">
    <location>
        <begin position="22"/>
        <end position="327"/>
    </location>
</feature>
<dbReference type="OrthoDB" id="43427at2759"/>
<keyword evidence="2" id="KW-0812">Transmembrane</keyword>
<feature type="signal peptide" evidence="3">
    <location>
        <begin position="1"/>
        <end position="21"/>
    </location>
</feature>
<dbReference type="Proteomes" id="UP000693970">
    <property type="component" value="Unassembled WGS sequence"/>
</dbReference>